<gene>
    <name evidence="1" type="primary">jg21508</name>
    <name evidence="1" type="ORF">PAEG_LOCUS16205</name>
</gene>
<dbReference type="OrthoDB" id="7440625at2759"/>
<name>A0A8S4RPC0_9NEOP</name>
<comment type="caution">
    <text evidence="1">The sequence shown here is derived from an EMBL/GenBank/DDBJ whole genome shotgun (WGS) entry which is preliminary data.</text>
</comment>
<evidence type="ECO:0000313" key="1">
    <source>
        <dbReference type="EMBL" id="CAH2239501.1"/>
    </source>
</evidence>
<protein>
    <submittedName>
        <fullName evidence="1">Jg21508 protein</fullName>
    </submittedName>
</protein>
<dbReference type="AlphaFoldDB" id="A0A8S4RPC0"/>
<keyword evidence="2" id="KW-1185">Reference proteome</keyword>
<organism evidence="1 2">
    <name type="scientific">Pararge aegeria aegeria</name>
    <dbReference type="NCBI Taxonomy" id="348720"/>
    <lineage>
        <taxon>Eukaryota</taxon>
        <taxon>Metazoa</taxon>
        <taxon>Ecdysozoa</taxon>
        <taxon>Arthropoda</taxon>
        <taxon>Hexapoda</taxon>
        <taxon>Insecta</taxon>
        <taxon>Pterygota</taxon>
        <taxon>Neoptera</taxon>
        <taxon>Endopterygota</taxon>
        <taxon>Lepidoptera</taxon>
        <taxon>Glossata</taxon>
        <taxon>Ditrysia</taxon>
        <taxon>Papilionoidea</taxon>
        <taxon>Nymphalidae</taxon>
        <taxon>Satyrinae</taxon>
        <taxon>Satyrini</taxon>
        <taxon>Parargina</taxon>
        <taxon>Pararge</taxon>
    </lineage>
</organism>
<accession>A0A8S4RPC0</accession>
<evidence type="ECO:0000313" key="2">
    <source>
        <dbReference type="Proteomes" id="UP000838756"/>
    </source>
</evidence>
<reference evidence="1" key="1">
    <citation type="submission" date="2022-03" db="EMBL/GenBank/DDBJ databases">
        <authorList>
            <person name="Lindestad O."/>
        </authorList>
    </citation>
    <scope>NUCLEOTIDE SEQUENCE</scope>
</reference>
<sequence length="95" mass="10858">MRAYRHIDSGGEARATHFRRDGFAGIGAGASKEVAKFGRRRARVNPFEYNFSMPTWEWTNGLYQRGRPLTRPNTISLTSQYNELLAGNLSNFYIL</sequence>
<dbReference type="Proteomes" id="UP000838756">
    <property type="component" value="Unassembled WGS sequence"/>
</dbReference>
<dbReference type="EMBL" id="CAKXAJ010025439">
    <property type="protein sequence ID" value="CAH2239501.1"/>
    <property type="molecule type" value="Genomic_DNA"/>
</dbReference>
<proteinExistence type="predicted"/>